<dbReference type="GO" id="GO:0017183">
    <property type="term" value="P:protein histidyl modification to diphthamide"/>
    <property type="evidence" value="ECO:0007669"/>
    <property type="project" value="TreeGrafter"/>
</dbReference>
<dbReference type="Proteomes" id="UP000324222">
    <property type="component" value="Unassembled WGS sequence"/>
</dbReference>
<dbReference type="PANTHER" id="PTHR12196:SF2">
    <property type="entry name" value="DIPHTHINE--AMMONIA LIGASE"/>
    <property type="match status" value="1"/>
</dbReference>
<gene>
    <name evidence="1" type="primary">dph6_0</name>
    <name evidence="1" type="ORF">E2C01_005271</name>
</gene>
<sequence length="178" mass="19884">MEGNITVIVTHIFTTTTTTTDELDSYMYQSVGHMGVEMYAEAVGVPLFRRVIQGSSLNTTSITYNPTEGDEVEDLYLLLKEVQGVCFVTRLSDVGVARRMMARLSESQISTYVVVPALPRGALHHHYVYLLMFFLITLTRSPHQHHHSISPWYSGTMCALGSEGSPSTRVRILSTVRV</sequence>
<dbReference type="InterPro" id="IPR030662">
    <property type="entry name" value="DPH6/MJ0570"/>
</dbReference>
<dbReference type="SUPFAM" id="SSF52402">
    <property type="entry name" value="Adenine nucleotide alpha hydrolases-like"/>
    <property type="match status" value="1"/>
</dbReference>
<protein>
    <submittedName>
        <fullName evidence="1">Diphthine--ammonia ligase</fullName>
    </submittedName>
</protein>
<dbReference type="EMBL" id="VSRR010000223">
    <property type="protein sequence ID" value="MPC12570.1"/>
    <property type="molecule type" value="Genomic_DNA"/>
</dbReference>
<accession>A0A5B7CT26</accession>
<dbReference type="OrthoDB" id="686384at2759"/>
<keyword evidence="1" id="KW-0436">Ligase</keyword>
<dbReference type="PANTHER" id="PTHR12196">
    <property type="entry name" value="DOMAIN OF UNKNOWN FUNCTION 71 DUF71 -CONTAINING PROTEIN"/>
    <property type="match status" value="1"/>
</dbReference>
<keyword evidence="2" id="KW-1185">Reference proteome</keyword>
<organism evidence="1 2">
    <name type="scientific">Portunus trituberculatus</name>
    <name type="common">Swimming crab</name>
    <name type="synonym">Neptunus trituberculatus</name>
    <dbReference type="NCBI Taxonomy" id="210409"/>
    <lineage>
        <taxon>Eukaryota</taxon>
        <taxon>Metazoa</taxon>
        <taxon>Ecdysozoa</taxon>
        <taxon>Arthropoda</taxon>
        <taxon>Crustacea</taxon>
        <taxon>Multicrustacea</taxon>
        <taxon>Malacostraca</taxon>
        <taxon>Eumalacostraca</taxon>
        <taxon>Eucarida</taxon>
        <taxon>Decapoda</taxon>
        <taxon>Pleocyemata</taxon>
        <taxon>Brachyura</taxon>
        <taxon>Eubrachyura</taxon>
        <taxon>Portunoidea</taxon>
        <taxon>Portunidae</taxon>
        <taxon>Portuninae</taxon>
        <taxon>Portunus</taxon>
    </lineage>
</organism>
<proteinExistence type="predicted"/>
<evidence type="ECO:0000313" key="2">
    <source>
        <dbReference type="Proteomes" id="UP000324222"/>
    </source>
</evidence>
<evidence type="ECO:0000313" key="1">
    <source>
        <dbReference type="EMBL" id="MPC12570.1"/>
    </source>
</evidence>
<reference evidence="1 2" key="1">
    <citation type="submission" date="2019-05" db="EMBL/GenBank/DDBJ databases">
        <title>Another draft genome of Portunus trituberculatus and its Hox gene families provides insights of decapod evolution.</title>
        <authorList>
            <person name="Jeong J.-H."/>
            <person name="Song I."/>
            <person name="Kim S."/>
            <person name="Choi T."/>
            <person name="Kim D."/>
            <person name="Ryu S."/>
            <person name="Kim W."/>
        </authorList>
    </citation>
    <scope>NUCLEOTIDE SEQUENCE [LARGE SCALE GENOMIC DNA]</scope>
    <source>
        <tissue evidence="1">Muscle</tissue>
    </source>
</reference>
<comment type="caution">
    <text evidence="1">The sequence shown here is derived from an EMBL/GenBank/DDBJ whole genome shotgun (WGS) entry which is preliminary data.</text>
</comment>
<name>A0A5B7CT26_PORTR</name>
<dbReference type="InterPro" id="IPR014729">
    <property type="entry name" value="Rossmann-like_a/b/a_fold"/>
</dbReference>
<dbReference type="AlphaFoldDB" id="A0A5B7CT26"/>
<dbReference type="GO" id="GO:0017178">
    <property type="term" value="F:diphthine-ammonia ligase activity"/>
    <property type="evidence" value="ECO:0007669"/>
    <property type="project" value="TreeGrafter"/>
</dbReference>
<dbReference type="Gene3D" id="3.40.50.620">
    <property type="entry name" value="HUPs"/>
    <property type="match status" value="1"/>
</dbReference>